<evidence type="ECO:0000256" key="1">
    <source>
        <dbReference type="SAM" id="SignalP"/>
    </source>
</evidence>
<dbReference type="InterPro" id="IPR037524">
    <property type="entry name" value="PA14/GLEYA"/>
</dbReference>
<accession>A0ABT1XPM4</accession>
<keyword evidence="1" id="KW-0732">Signal</keyword>
<dbReference type="EMBL" id="JANKHH010000004">
    <property type="protein sequence ID" value="MCR2833619.1"/>
    <property type="molecule type" value="Genomic_DNA"/>
</dbReference>
<dbReference type="Gene3D" id="3.90.182.10">
    <property type="entry name" value="Toxin - Anthrax Protective Antigen,domain 1"/>
    <property type="match status" value="1"/>
</dbReference>
<feature type="signal peptide" evidence="1">
    <location>
        <begin position="1"/>
        <end position="17"/>
    </location>
</feature>
<comment type="caution">
    <text evidence="3">The sequence shown here is derived from an EMBL/GenBank/DDBJ whole genome shotgun (WGS) entry which is preliminary data.</text>
</comment>
<gene>
    <name evidence="3" type="ORF">NSO95_06650</name>
</gene>
<feature type="chain" id="PRO_5046703171" description="PA14 domain-containing protein" evidence="1">
    <location>
        <begin position="18"/>
        <end position="393"/>
    </location>
</feature>
<organism evidence="3 4">
    <name type="scientific">Parerythrobacter lacustris</name>
    <dbReference type="NCBI Taxonomy" id="2969984"/>
    <lineage>
        <taxon>Bacteria</taxon>
        <taxon>Pseudomonadati</taxon>
        <taxon>Pseudomonadota</taxon>
        <taxon>Alphaproteobacteria</taxon>
        <taxon>Sphingomonadales</taxon>
        <taxon>Erythrobacteraceae</taxon>
        <taxon>Parerythrobacter</taxon>
    </lineage>
</organism>
<name>A0ABT1XPM4_9SPHN</name>
<feature type="domain" description="PA14" evidence="2">
    <location>
        <begin position="58"/>
        <end position="217"/>
    </location>
</feature>
<evidence type="ECO:0000313" key="3">
    <source>
        <dbReference type="EMBL" id="MCR2833619.1"/>
    </source>
</evidence>
<protein>
    <recommendedName>
        <fullName evidence="2">PA14 domain-containing protein</fullName>
    </recommendedName>
</protein>
<evidence type="ECO:0000259" key="2">
    <source>
        <dbReference type="PROSITE" id="PS51820"/>
    </source>
</evidence>
<proteinExistence type="predicted"/>
<reference evidence="3 4" key="1">
    <citation type="submission" date="2022-08" db="EMBL/GenBank/DDBJ databases">
        <title>Polyphasic taxonomy analysis of Qipengyuania sp.RS5-5.</title>
        <authorList>
            <person name="Xamxidin M."/>
            <person name="Wu M."/>
        </authorList>
    </citation>
    <scope>NUCLEOTIDE SEQUENCE [LARGE SCALE GENOMIC DNA]</scope>
    <source>
        <strain evidence="3 4">RS5-5</strain>
    </source>
</reference>
<keyword evidence="4" id="KW-1185">Reference proteome</keyword>
<sequence>MRFLAAMICTLFAGLLAACSDDAPGGSIFSSFTSPDYVAPPVEPRSTWAAKALKDGKIPDRGFLAAYFDRSQSAPVFHTEEVDSIAVKYAWDELHQIKSENFAAYWIGQIDMPEGGKRTLAVSQSWARSRIFIDGKLVFPHGSVAGFDNGLASNRRPVAPSGSEVAGKSGEFTHYFAPGKHLIEVEFVNNWHTTEYKVTIGEVQAAPLSDSELRSAMGKLDGKEIFYVGIYESDNRDTSVEVDLPRTGKPAIVWLDSYEGVDWSIDAPDGVEAVVIASYSPGSRVVAPEGVKIFRAQSRLGIREVGRGGGCHCVGGNFRCEQSGGIAGLSTALGRSTGKSLIGLATAYSTASISVRSYDAGERARAQEVAAKTEEARRICEASGNPDFDNMFD</sequence>
<dbReference type="PROSITE" id="PS51257">
    <property type="entry name" value="PROKAR_LIPOPROTEIN"/>
    <property type="match status" value="1"/>
</dbReference>
<evidence type="ECO:0000313" key="4">
    <source>
        <dbReference type="Proteomes" id="UP001206067"/>
    </source>
</evidence>
<dbReference type="Proteomes" id="UP001206067">
    <property type="component" value="Unassembled WGS sequence"/>
</dbReference>
<dbReference type="PROSITE" id="PS51820">
    <property type="entry name" value="PA14"/>
    <property type="match status" value="1"/>
</dbReference>